<dbReference type="InterPro" id="IPR000719">
    <property type="entry name" value="Prot_kinase_dom"/>
</dbReference>
<feature type="domain" description="Protein kinase" evidence="2">
    <location>
        <begin position="120"/>
        <end position="462"/>
    </location>
</feature>
<dbReference type="SUPFAM" id="SSF56112">
    <property type="entry name" value="Protein kinase-like (PK-like)"/>
    <property type="match status" value="1"/>
</dbReference>
<organism evidence="3 4">
    <name type="scientific">Piptocephalis cylindrospora</name>
    <dbReference type="NCBI Taxonomy" id="1907219"/>
    <lineage>
        <taxon>Eukaryota</taxon>
        <taxon>Fungi</taxon>
        <taxon>Fungi incertae sedis</taxon>
        <taxon>Zoopagomycota</taxon>
        <taxon>Zoopagomycotina</taxon>
        <taxon>Zoopagomycetes</taxon>
        <taxon>Zoopagales</taxon>
        <taxon>Piptocephalidaceae</taxon>
        <taxon>Piptocephalis</taxon>
    </lineage>
</organism>
<dbReference type="InterPro" id="IPR011009">
    <property type="entry name" value="Kinase-like_dom_sf"/>
</dbReference>
<feature type="signal peptide" evidence="1">
    <location>
        <begin position="1"/>
        <end position="38"/>
    </location>
</feature>
<evidence type="ECO:0000313" key="3">
    <source>
        <dbReference type="EMBL" id="RKP13806.1"/>
    </source>
</evidence>
<proteinExistence type="predicted"/>
<dbReference type="GO" id="GO:0004672">
    <property type="term" value="F:protein kinase activity"/>
    <property type="evidence" value="ECO:0007669"/>
    <property type="project" value="InterPro"/>
</dbReference>
<sequence>MLPFISAPGFSAPNHDNSLSTLSTGALLLLLPLFLGLSLSPQATPTHSHGVRAPPHAYKATPSDAYFVSPEDREQIKIRCEAYPPHKVMGYKSSVFPKLAAEVKESDADRKEWAWCATKYAHLALNGESPNGDLPSSKLNEQPPSRIHRIYQNELHANRRFTGVGAFHDHLAGFQVFAKNIDSAGPFIGDGVYGPKGRKGSIHEDPKVKNKFARIIKLHLEAFAHIPTFVIQPLDVVVDHDDYLAIILHDALEPYTFPGMTTNLVRYVEAERTNAAWEIPLAKGFGDAYLSLKKLNQEVGIIHRNLNPETLIHVANGASVLKIWNFDLAVKKAEVPEVCRKGEYKVGTPGFIPWAYYQPKSSKTEEHVLNADLYGFFATLYDALLPHKAYSRPSMDAGSYHEMMKDKRMRDSLDSFKPRSLSPSEEREAGLAEEASELFNTALKGHKEQDTAITYEDIDPLMKTLITKFVERPAPKADPSSNTTALSQS</sequence>
<dbReference type="Gene3D" id="1.10.510.10">
    <property type="entry name" value="Transferase(Phosphotransferase) domain 1"/>
    <property type="match status" value="1"/>
</dbReference>
<dbReference type="EMBL" id="KZ987940">
    <property type="protein sequence ID" value="RKP13806.1"/>
    <property type="molecule type" value="Genomic_DNA"/>
</dbReference>
<dbReference type="Proteomes" id="UP000267251">
    <property type="component" value="Unassembled WGS sequence"/>
</dbReference>
<reference evidence="4" key="1">
    <citation type="journal article" date="2018" name="Nat. Microbiol.">
        <title>Leveraging single-cell genomics to expand the fungal tree of life.</title>
        <authorList>
            <person name="Ahrendt S.R."/>
            <person name="Quandt C.A."/>
            <person name="Ciobanu D."/>
            <person name="Clum A."/>
            <person name="Salamov A."/>
            <person name="Andreopoulos B."/>
            <person name="Cheng J.F."/>
            <person name="Woyke T."/>
            <person name="Pelin A."/>
            <person name="Henrissat B."/>
            <person name="Reynolds N.K."/>
            <person name="Benny G.L."/>
            <person name="Smith M.E."/>
            <person name="James T.Y."/>
            <person name="Grigoriev I.V."/>
        </authorList>
    </citation>
    <scope>NUCLEOTIDE SEQUENCE [LARGE SCALE GENOMIC DNA]</scope>
</reference>
<gene>
    <name evidence="3" type="ORF">BJ684DRAFT_19730</name>
</gene>
<feature type="chain" id="PRO_5020550659" description="Protein kinase domain-containing protein" evidence="1">
    <location>
        <begin position="39"/>
        <end position="489"/>
    </location>
</feature>
<name>A0A4P9Y4B3_9FUNG</name>
<evidence type="ECO:0000256" key="1">
    <source>
        <dbReference type="SAM" id="SignalP"/>
    </source>
</evidence>
<evidence type="ECO:0000259" key="2">
    <source>
        <dbReference type="PROSITE" id="PS50011"/>
    </source>
</evidence>
<dbReference type="GO" id="GO:0005524">
    <property type="term" value="F:ATP binding"/>
    <property type="evidence" value="ECO:0007669"/>
    <property type="project" value="InterPro"/>
</dbReference>
<dbReference type="AlphaFoldDB" id="A0A4P9Y4B3"/>
<keyword evidence="1" id="KW-0732">Signal</keyword>
<evidence type="ECO:0000313" key="4">
    <source>
        <dbReference type="Proteomes" id="UP000267251"/>
    </source>
</evidence>
<accession>A0A4P9Y4B3</accession>
<keyword evidence="4" id="KW-1185">Reference proteome</keyword>
<protein>
    <recommendedName>
        <fullName evidence="2">Protein kinase domain-containing protein</fullName>
    </recommendedName>
</protein>
<dbReference type="PROSITE" id="PS50011">
    <property type="entry name" value="PROTEIN_KINASE_DOM"/>
    <property type="match status" value="1"/>
</dbReference>